<keyword evidence="4 12" id="KW-0812">Transmembrane</keyword>
<comment type="subcellular location">
    <subcellularLocation>
        <location evidence="1">Cell membrane</location>
        <topology evidence="1">Multi-pass membrane protein</topology>
    </subcellularLocation>
</comment>
<dbReference type="Pfam" id="PF13306">
    <property type="entry name" value="LRR_5"/>
    <property type="match status" value="2"/>
</dbReference>
<keyword evidence="10" id="KW-0807">Transducer</keyword>
<dbReference type="Pfam" id="PF00001">
    <property type="entry name" value="7tm_1"/>
    <property type="match status" value="1"/>
</dbReference>
<name>A0A0N5AX70_9BILA</name>
<dbReference type="PROSITE" id="PS50262">
    <property type="entry name" value="G_PROTEIN_RECEP_F1_2"/>
    <property type="match status" value="1"/>
</dbReference>
<feature type="transmembrane region" description="Helical" evidence="12">
    <location>
        <begin position="488"/>
        <end position="513"/>
    </location>
</feature>
<dbReference type="GO" id="GO:0008528">
    <property type="term" value="F:G protein-coupled peptide receptor activity"/>
    <property type="evidence" value="ECO:0007669"/>
    <property type="project" value="TreeGrafter"/>
</dbReference>
<evidence type="ECO:0000256" key="6">
    <source>
        <dbReference type="ARBA" id="ARBA00022989"/>
    </source>
</evidence>
<dbReference type="GO" id="GO:0016500">
    <property type="term" value="F:protein-hormone receptor activity"/>
    <property type="evidence" value="ECO:0007669"/>
    <property type="project" value="InterPro"/>
</dbReference>
<dbReference type="STRING" id="451379.A0A0N5AX70"/>
<dbReference type="InterPro" id="IPR032675">
    <property type="entry name" value="LRR_dom_sf"/>
</dbReference>
<dbReference type="SUPFAM" id="SSF52058">
    <property type="entry name" value="L domain-like"/>
    <property type="match status" value="1"/>
</dbReference>
<dbReference type="SUPFAM" id="SSF81321">
    <property type="entry name" value="Family A G protein-coupled receptor-like"/>
    <property type="match status" value="1"/>
</dbReference>
<feature type="transmembrane region" description="Helical" evidence="12">
    <location>
        <begin position="403"/>
        <end position="425"/>
    </location>
</feature>
<keyword evidence="5" id="KW-0677">Repeat</keyword>
<dbReference type="PRINTS" id="PR00237">
    <property type="entry name" value="GPCRRHODOPSN"/>
</dbReference>
<reference evidence="15" key="1">
    <citation type="submission" date="2017-02" db="UniProtKB">
        <authorList>
            <consortium name="WormBaseParasite"/>
        </authorList>
    </citation>
    <scope>IDENTIFICATION</scope>
</reference>
<keyword evidence="3" id="KW-0433">Leucine-rich repeat</keyword>
<keyword evidence="8 12" id="KW-0472">Membrane</keyword>
<dbReference type="WBParaSite" id="SMUV_0000954101-mRNA-1">
    <property type="protein sequence ID" value="SMUV_0000954101-mRNA-1"/>
    <property type="gene ID" value="SMUV_0000954101"/>
</dbReference>
<dbReference type="InterPro" id="IPR026906">
    <property type="entry name" value="LRR_5"/>
</dbReference>
<dbReference type="CDD" id="cd15136">
    <property type="entry name" value="7tmA_Glyco_hormone_R"/>
    <property type="match status" value="1"/>
</dbReference>
<proteinExistence type="predicted"/>
<accession>A0A0N5AX70</accession>
<dbReference type="Gene3D" id="1.20.1070.10">
    <property type="entry name" value="Rhodopsin 7-helix transmembrane proteins"/>
    <property type="match status" value="1"/>
</dbReference>
<protein>
    <submittedName>
        <fullName evidence="15">G_PROTEIN_RECEP_F1_2 domain-containing protein</fullName>
    </submittedName>
</protein>
<dbReference type="InterPro" id="IPR000276">
    <property type="entry name" value="GPCR_Rhodpsn"/>
</dbReference>
<evidence type="ECO:0000313" key="15">
    <source>
        <dbReference type="WBParaSite" id="SMUV_0000954101-mRNA-1"/>
    </source>
</evidence>
<dbReference type="GO" id="GO:0009755">
    <property type="term" value="P:hormone-mediated signaling pathway"/>
    <property type="evidence" value="ECO:0007669"/>
    <property type="project" value="TreeGrafter"/>
</dbReference>
<feature type="transmembrane region" description="Helical" evidence="12">
    <location>
        <begin position="533"/>
        <end position="557"/>
    </location>
</feature>
<dbReference type="InterPro" id="IPR017452">
    <property type="entry name" value="GPCR_Rhodpsn_7TM"/>
</dbReference>
<dbReference type="GO" id="GO:0007189">
    <property type="term" value="P:adenylate cyclase-activating G protein-coupled receptor signaling pathway"/>
    <property type="evidence" value="ECO:0007669"/>
    <property type="project" value="TreeGrafter"/>
</dbReference>
<dbReference type="PANTHER" id="PTHR24372:SF74">
    <property type="entry name" value="LP13728P"/>
    <property type="match status" value="1"/>
</dbReference>
<organism evidence="14 15">
    <name type="scientific">Syphacia muris</name>
    <dbReference type="NCBI Taxonomy" id="451379"/>
    <lineage>
        <taxon>Eukaryota</taxon>
        <taxon>Metazoa</taxon>
        <taxon>Ecdysozoa</taxon>
        <taxon>Nematoda</taxon>
        <taxon>Chromadorea</taxon>
        <taxon>Rhabditida</taxon>
        <taxon>Spirurina</taxon>
        <taxon>Oxyuridomorpha</taxon>
        <taxon>Oxyuroidea</taxon>
        <taxon>Oxyuridae</taxon>
        <taxon>Syphacia</taxon>
    </lineage>
</organism>
<feature type="transmembrane region" description="Helical" evidence="12">
    <location>
        <begin position="445"/>
        <end position="468"/>
    </location>
</feature>
<evidence type="ECO:0000256" key="5">
    <source>
        <dbReference type="ARBA" id="ARBA00022737"/>
    </source>
</evidence>
<feature type="transmembrane region" description="Helical" evidence="12">
    <location>
        <begin position="578"/>
        <end position="601"/>
    </location>
</feature>
<evidence type="ECO:0000256" key="10">
    <source>
        <dbReference type="ARBA" id="ARBA00023224"/>
    </source>
</evidence>
<feature type="region of interest" description="Disordered" evidence="11">
    <location>
        <begin position="758"/>
        <end position="791"/>
    </location>
</feature>
<evidence type="ECO:0000256" key="1">
    <source>
        <dbReference type="ARBA" id="ARBA00004651"/>
    </source>
</evidence>
<evidence type="ECO:0000259" key="13">
    <source>
        <dbReference type="PROSITE" id="PS50262"/>
    </source>
</evidence>
<evidence type="ECO:0000256" key="7">
    <source>
        <dbReference type="ARBA" id="ARBA00023040"/>
    </source>
</evidence>
<keyword evidence="6 12" id="KW-1133">Transmembrane helix</keyword>
<evidence type="ECO:0000256" key="4">
    <source>
        <dbReference type="ARBA" id="ARBA00022692"/>
    </source>
</evidence>
<keyword evidence="9" id="KW-0675">Receptor</keyword>
<feature type="domain" description="G-protein coupled receptors family 1 profile" evidence="13">
    <location>
        <begin position="383"/>
        <end position="630"/>
    </location>
</feature>
<dbReference type="PRINTS" id="PR00373">
    <property type="entry name" value="GLYCHORMONER"/>
</dbReference>
<sequence>MSEPTILVPSDKHLNNVGIKAIYNDTFGSYEQLEEIIIENAPVLETIDASAFAKLKKLKKIRVNKCKQLRRVIGTLLYNNSKLISLNLEDNALTEVPTLRMPEYQQDPIEEISFSYNQIQVLERRKFQHINAVNVILSHNRIKAVQDDVFAKCKFVKLDMSHNMELKQLPKDTFLNIDVLKKLDLSSTAISQLPTNGLKELETLVLESTYDLKKLPPILSFIALKKVQFTYAHHCCLFKHASREIVAIGQDYTENMRDIKSRVCGNYGQYERSHKRRHIDLSANPVTKRWQEFFDLFRNSEAEDQGDELIEVDDGLLEILPAFGDEDVGSTTYFNCTRNAVDKFYSSIQCSPLPDALNPCENVVGYQPLRYAIWFIWILAILGNIGVWIVLITLNQKRMRVHYFFMANLSTADLLTGVYLGLLAIEDVRTSNEYYNYAVEWQTGIGCQIAGFISVFASELSILSMFLIAFEMWYNVRYAFYGRRFKEYVAYIAMIFAYSFSLLVASLPLFGVSSYGGTSVCLPLTINTVTDKVFLIFGLVFNLFAFLSMVFCYASIVKMLLNPDQPSRPEDNAVIAKMALLIFTDMLCWFPTLFFGLTASLNVPLISISVAKIFLVFFYPINAFANPFLYVFFTKVVQNRFKPYLTNCLQRFSQTSVRERAYSSFLNFYHLHPPDSDRKLDEHQKLMQFTKRVHLDSSPRNSSVSTNQRTVTSILSAFLPRNSLIPKINSVHDDTSKSTETTDDTYYVTKNGKTFTVSNPRISTAPEMSDISENSVSEDQGLLRTSVEMPV</sequence>
<evidence type="ECO:0000256" key="9">
    <source>
        <dbReference type="ARBA" id="ARBA00023170"/>
    </source>
</evidence>
<feature type="transmembrane region" description="Helical" evidence="12">
    <location>
        <begin position="613"/>
        <end position="633"/>
    </location>
</feature>
<dbReference type="Proteomes" id="UP000046393">
    <property type="component" value="Unplaced"/>
</dbReference>
<feature type="transmembrane region" description="Helical" evidence="12">
    <location>
        <begin position="371"/>
        <end position="391"/>
    </location>
</feature>
<dbReference type="PANTHER" id="PTHR24372">
    <property type="entry name" value="GLYCOPROTEIN HORMONE RECEPTOR"/>
    <property type="match status" value="1"/>
</dbReference>
<dbReference type="Gene3D" id="3.80.10.10">
    <property type="entry name" value="Ribonuclease Inhibitor"/>
    <property type="match status" value="1"/>
</dbReference>
<evidence type="ECO:0000256" key="8">
    <source>
        <dbReference type="ARBA" id="ARBA00023136"/>
    </source>
</evidence>
<evidence type="ECO:0000256" key="2">
    <source>
        <dbReference type="ARBA" id="ARBA00022475"/>
    </source>
</evidence>
<dbReference type="GO" id="GO:0005886">
    <property type="term" value="C:plasma membrane"/>
    <property type="evidence" value="ECO:0007669"/>
    <property type="project" value="UniProtKB-SubCell"/>
</dbReference>
<keyword evidence="14" id="KW-1185">Reference proteome</keyword>
<dbReference type="InterPro" id="IPR002131">
    <property type="entry name" value="Gphrmn_rcpt_fam"/>
</dbReference>
<dbReference type="AlphaFoldDB" id="A0A0N5AX70"/>
<evidence type="ECO:0000256" key="3">
    <source>
        <dbReference type="ARBA" id="ARBA00022614"/>
    </source>
</evidence>
<evidence type="ECO:0000256" key="12">
    <source>
        <dbReference type="SAM" id="Phobius"/>
    </source>
</evidence>
<evidence type="ECO:0000256" key="11">
    <source>
        <dbReference type="SAM" id="MobiDB-lite"/>
    </source>
</evidence>
<keyword evidence="2" id="KW-1003">Cell membrane</keyword>
<evidence type="ECO:0000313" key="14">
    <source>
        <dbReference type="Proteomes" id="UP000046393"/>
    </source>
</evidence>
<keyword evidence="7" id="KW-0297">G-protein coupled receptor</keyword>